<evidence type="ECO:0000256" key="1">
    <source>
        <dbReference type="SAM" id="MobiDB-lite"/>
    </source>
</evidence>
<reference evidence="2" key="1">
    <citation type="submission" date="2023-07" db="EMBL/GenBank/DDBJ databases">
        <title>draft genome sequence of fig (Ficus carica).</title>
        <authorList>
            <person name="Takahashi T."/>
            <person name="Nishimura K."/>
        </authorList>
    </citation>
    <scope>NUCLEOTIDE SEQUENCE</scope>
</reference>
<evidence type="ECO:0000313" key="3">
    <source>
        <dbReference type="Proteomes" id="UP001187192"/>
    </source>
</evidence>
<protein>
    <submittedName>
        <fullName evidence="2">Uncharacterized protein</fullName>
    </submittedName>
</protein>
<dbReference type="Proteomes" id="UP001187192">
    <property type="component" value="Unassembled WGS sequence"/>
</dbReference>
<feature type="region of interest" description="Disordered" evidence="1">
    <location>
        <begin position="19"/>
        <end position="65"/>
    </location>
</feature>
<comment type="caution">
    <text evidence="2">The sequence shown here is derived from an EMBL/GenBank/DDBJ whole genome shotgun (WGS) entry which is preliminary data.</text>
</comment>
<gene>
    <name evidence="2" type="ORF">TIFTF001_023157</name>
</gene>
<feature type="compositionally biased region" description="Basic and acidic residues" evidence="1">
    <location>
        <begin position="54"/>
        <end position="64"/>
    </location>
</feature>
<sequence length="127" mass="14823">MERLAEFCKKALKLINIEESNKKDKGEKRKVEESSSRPNKQDHDQREKRRRNKDNKYPYPEERYPLCPRDTNDFYSTALNVCGKSYSMKSRGSYPIQISSRTIPEGTLASIIDTSKRSNTILKIVFT</sequence>
<keyword evidence="3" id="KW-1185">Reference proteome</keyword>
<dbReference type="EMBL" id="BTGU01000049">
    <property type="protein sequence ID" value="GMN54022.1"/>
    <property type="molecule type" value="Genomic_DNA"/>
</dbReference>
<name>A0AA88AN19_FICCA</name>
<organism evidence="2 3">
    <name type="scientific">Ficus carica</name>
    <name type="common">Common fig</name>
    <dbReference type="NCBI Taxonomy" id="3494"/>
    <lineage>
        <taxon>Eukaryota</taxon>
        <taxon>Viridiplantae</taxon>
        <taxon>Streptophyta</taxon>
        <taxon>Embryophyta</taxon>
        <taxon>Tracheophyta</taxon>
        <taxon>Spermatophyta</taxon>
        <taxon>Magnoliopsida</taxon>
        <taxon>eudicotyledons</taxon>
        <taxon>Gunneridae</taxon>
        <taxon>Pentapetalae</taxon>
        <taxon>rosids</taxon>
        <taxon>fabids</taxon>
        <taxon>Rosales</taxon>
        <taxon>Moraceae</taxon>
        <taxon>Ficeae</taxon>
        <taxon>Ficus</taxon>
    </lineage>
</organism>
<accession>A0AA88AN19</accession>
<evidence type="ECO:0000313" key="2">
    <source>
        <dbReference type="EMBL" id="GMN54022.1"/>
    </source>
</evidence>
<proteinExistence type="predicted"/>
<feature type="compositionally biased region" description="Basic and acidic residues" evidence="1">
    <location>
        <begin position="19"/>
        <end position="47"/>
    </location>
</feature>
<dbReference type="AlphaFoldDB" id="A0AA88AN19"/>